<dbReference type="SUPFAM" id="SSF54523">
    <property type="entry name" value="Pili subunits"/>
    <property type="match status" value="1"/>
</dbReference>
<comment type="caution">
    <text evidence="2">The sequence shown here is derived from an EMBL/GenBank/DDBJ whole genome shotgun (WGS) entry which is preliminary data.</text>
</comment>
<sequence length="119" mass="12896">MTRLHRRLLACVAGVTASLLVAFAVVLAANPGCACEPRWLVAAHEAQDEVFAVEQFKILHDRCPRSAEELRKAGITARVRTDPWGRPYVHLCGEDWAVVCSLGEDGVDPTDDICSPGLG</sequence>
<reference evidence="2 3" key="1">
    <citation type="submission" date="2022-11" db="EMBL/GenBank/DDBJ databases">
        <title>Minimal conservation of predation-associated metabolite biosynthetic gene clusters underscores biosynthetic potential of Myxococcota including descriptions for ten novel species: Archangium lansinium sp. nov., Myxococcus landrumus sp. nov., Nannocystis bai.</title>
        <authorList>
            <person name="Ahearne A."/>
            <person name="Stevens C."/>
            <person name="Dowd S."/>
        </authorList>
    </citation>
    <scope>NUCLEOTIDE SEQUENCE [LARGE SCALE GENOMIC DNA]</scope>
    <source>
        <strain evidence="2 3">NCELM</strain>
    </source>
</reference>
<keyword evidence="1" id="KW-0732">Signal</keyword>
<gene>
    <name evidence="2" type="ORF">POL58_05385</name>
</gene>
<accession>A0ABT5B097</accession>
<feature type="chain" id="PRO_5045764502" evidence="1">
    <location>
        <begin position="29"/>
        <end position="119"/>
    </location>
</feature>
<protein>
    <submittedName>
        <fullName evidence="2">Uncharacterized protein</fullName>
    </submittedName>
</protein>
<keyword evidence="3" id="KW-1185">Reference proteome</keyword>
<feature type="signal peptide" evidence="1">
    <location>
        <begin position="1"/>
        <end position="28"/>
    </location>
</feature>
<dbReference type="Proteomes" id="UP001217838">
    <property type="component" value="Unassembled WGS sequence"/>
</dbReference>
<proteinExistence type="predicted"/>
<evidence type="ECO:0000313" key="2">
    <source>
        <dbReference type="EMBL" id="MDC0667158.1"/>
    </source>
</evidence>
<organism evidence="2 3">
    <name type="scientific">Nannocystis radixulma</name>
    <dbReference type="NCBI Taxonomy" id="2995305"/>
    <lineage>
        <taxon>Bacteria</taxon>
        <taxon>Pseudomonadati</taxon>
        <taxon>Myxococcota</taxon>
        <taxon>Polyangia</taxon>
        <taxon>Nannocystales</taxon>
        <taxon>Nannocystaceae</taxon>
        <taxon>Nannocystis</taxon>
    </lineage>
</organism>
<dbReference type="EMBL" id="JAQNDN010000001">
    <property type="protein sequence ID" value="MDC0667158.1"/>
    <property type="molecule type" value="Genomic_DNA"/>
</dbReference>
<dbReference type="RefSeq" id="WP_271995086.1">
    <property type="nucleotide sequence ID" value="NZ_JAQNDN010000001.1"/>
</dbReference>
<name>A0ABT5B097_9BACT</name>
<dbReference type="InterPro" id="IPR045584">
    <property type="entry name" value="Pilin-like"/>
</dbReference>
<evidence type="ECO:0000256" key="1">
    <source>
        <dbReference type="SAM" id="SignalP"/>
    </source>
</evidence>
<evidence type="ECO:0000313" key="3">
    <source>
        <dbReference type="Proteomes" id="UP001217838"/>
    </source>
</evidence>